<dbReference type="EMBL" id="JAEACQ010000158">
    <property type="protein sequence ID" value="MBL7627206.1"/>
    <property type="molecule type" value="Genomic_DNA"/>
</dbReference>
<comment type="caution">
    <text evidence="1">The sequence shown here is derived from an EMBL/GenBank/DDBJ whole genome shotgun (WGS) entry which is preliminary data.</text>
</comment>
<gene>
    <name evidence="1" type="ORF">I7412_08500</name>
</gene>
<proteinExistence type="predicted"/>
<sequence>MSAILAAQDGVISRAQLREVGIGRDHIHAQVVARRWRLFARRVVITHRGPITDRQRCWAALLAAGPRAALCGLTAAVLDGLTGFEPEAVHVVVPRSVRVPQMPGIQVHESRRFSPDDDVHPVRSPPRTRIVRSVVDGAVWSTTPPRAVGILAAAVQQRLVTATQLRGYLGTLGTVRHRGLLVAVLDDIEGGAHSFAELRIGWLCRRAGLPTPQRQVVRLDGDGRRRYLDCYWRDWDLSVEIDGGVHLAAERWRDDLFRQNDLMIDEVRVLRYSSLDLRLRPEKAMEQLARAFKRLPRRPRPAS</sequence>
<keyword evidence="2" id="KW-1185">Reference proteome</keyword>
<reference evidence="1" key="1">
    <citation type="submission" date="2020-12" db="EMBL/GenBank/DDBJ databases">
        <title>Genomic characterization of non-nitrogen-fixing Frankia strains.</title>
        <authorList>
            <person name="Carlos-Shanley C."/>
            <person name="Guerra T."/>
            <person name="Hahn D."/>
        </authorList>
    </citation>
    <scope>NUCLEOTIDE SEQUENCE</scope>
    <source>
        <strain evidence="1">CN6</strain>
    </source>
</reference>
<evidence type="ECO:0000313" key="1">
    <source>
        <dbReference type="EMBL" id="MBL7627206.1"/>
    </source>
</evidence>
<dbReference type="AlphaFoldDB" id="A0A937RJQ3"/>
<protein>
    <recommendedName>
        <fullName evidence="3">DUF559 domain-containing protein</fullName>
    </recommendedName>
</protein>
<dbReference type="RefSeq" id="WP_203004244.1">
    <property type="nucleotide sequence ID" value="NZ_JADWYU010000257.1"/>
</dbReference>
<name>A0A937RJQ3_9ACTN</name>
<accession>A0A937RJQ3</accession>
<evidence type="ECO:0000313" key="2">
    <source>
        <dbReference type="Proteomes" id="UP000604475"/>
    </source>
</evidence>
<organism evidence="1 2">
    <name type="scientific">Frankia nepalensis</name>
    <dbReference type="NCBI Taxonomy" id="1836974"/>
    <lineage>
        <taxon>Bacteria</taxon>
        <taxon>Bacillati</taxon>
        <taxon>Actinomycetota</taxon>
        <taxon>Actinomycetes</taxon>
        <taxon>Frankiales</taxon>
        <taxon>Frankiaceae</taxon>
        <taxon>Frankia</taxon>
    </lineage>
</organism>
<evidence type="ECO:0008006" key="3">
    <source>
        <dbReference type="Google" id="ProtNLM"/>
    </source>
</evidence>
<dbReference type="Proteomes" id="UP000604475">
    <property type="component" value="Unassembled WGS sequence"/>
</dbReference>